<protein>
    <submittedName>
        <fullName evidence="1">Uncharacterized protein</fullName>
    </submittedName>
</protein>
<evidence type="ECO:0000313" key="1">
    <source>
        <dbReference type="EMBL" id="QQP40890.1"/>
    </source>
</evidence>
<organism evidence="1 2">
    <name type="scientific">Caligus rogercresseyi</name>
    <name type="common">Sea louse</name>
    <dbReference type="NCBI Taxonomy" id="217165"/>
    <lineage>
        <taxon>Eukaryota</taxon>
        <taxon>Metazoa</taxon>
        <taxon>Ecdysozoa</taxon>
        <taxon>Arthropoda</taxon>
        <taxon>Crustacea</taxon>
        <taxon>Multicrustacea</taxon>
        <taxon>Hexanauplia</taxon>
        <taxon>Copepoda</taxon>
        <taxon>Siphonostomatoida</taxon>
        <taxon>Caligidae</taxon>
        <taxon>Caligus</taxon>
    </lineage>
</organism>
<reference evidence="2" key="1">
    <citation type="submission" date="2021-01" db="EMBL/GenBank/DDBJ databases">
        <title>Caligus Genome Assembly.</title>
        <authorList>
            <person name="Gallardo-Escarate C."/>
        </authorList>
    </citation>
    <scope>NUCLEOTIDE SEQUENCE [LARGE SCALE GENOMIC DNA]</scope>
</reference>
<feature type="non-terminal residue" evidence="1">
    <location>
        <position position="1"/>
    </location>
</feature>
<gene>
    <name evidence="1" type="ORF">FKW44_015092</name>
</gene>
<dbReference type="Proteomes" id="UP000595437">
    <property type="component" value="Chromosome 10"/>
</dbReference>
<sequence length="59" mass="6631">IMQSLVGLIDSRTFTSQFQISAGLLRFFRPCKDCGKTYNDSIHAFSDCPVLALLKSLLY</sequence>
<proteinExistence type="predicted"/>
<accession>A0A7T8H0N5</accession>
<evidence type="ECO:0000313" key="2">
    <source>
        <dbReference type="Proteomes" id="UP000595437"/>
    </source>
</evidence>
<dbReference type="EMBL" id="CP045899">
    <property type="protein sequence ID" value="QQP40890.1"/>
    <property type="molecule type" value="Genomic_DNA"/>
</dbReference>
<dbReference type="AlphaFoldDB" id="A0A7T8H0N5"/>
<name>A0A7T8H0N5_CALRO</name>
<keyword evidence="2" id="KW-1185">Reference proteome</keyword>